<dbReference type="InterPro" id="IPR011051">
    <property type="entry name" value="RmlC_Cupin_sf"/>
</dbReference>
<keyword evidence="1" id="KW-0732">Signal</keyword>
<dbReference type="EMBL" id="FUWU01000010">
    <property type="protein sequence ID" value="SJZ52272.1"/>
    <property type="molecule type" value="Genomic_DNA"/>
</dbReference>
<gene>
    <name evidence="2" type="ORF">SAMN02745108_00853</name>
</gene>
<feature type="chain" id="PRO_5013273051" description="Cupin domain protein" evidence="1">
    <location>
        <begin position="23"/>
        <end position="198"/>
    </location>
</feature>
<dbReference type="STRING" id="28122.SAMN02745108_00853"/>
<reference evidence="2 3" key="1">
    <citation type="submission" date="2017-02" db="EMBL/GenBank/DDBJ databases">
        <authorList>
            <person name="Peterson S.W."/>
        </authorList>
    </citation>
    <scope>NUCLEOTIDE SEQUENCE [LARGE SCALE GENOMIC DNA]</scope>
    <source>
        <strain evidence="2 3">ATCC 43854</strain>
    </source>
</reference>
<evidence type="ECO:0008006" key="4">
    <source>
        <dbReference type="Google" id="ProtNLM"/>
    </source>
</evidence>
<dbReference type="InterPro" id="IPR014710">
    <property type="entry name" value="RmlC-like_jellyroll"/>
</dbReference>
<feature type="signal peptide" evidence="1">
    <location>
        <begin position="1"/>
        <end position="22"/>
    </location>
</feature>
<evidence type="ECO:0000313" key="3">
    <source>
        <dbReference type="Proteomes" id="UP000190449"/>
    </source>
</evidence>
<evidence type="ECO:0000256" key="1">
    <source>
        <dbReference type="SAM" id="SignalP"/>
    </source>
</evidence>
<sequence length="198" mass="22550">MKRIFWNLMVICFCVFCSSAWAAEKMSLANDKIHSVEELSMTPGEKVDANRFLGNVYLKPMIREGEGLEFPATNLVTFEPKARSAWHRHGGMILLVTDGVGYYQEKGKPAQILRRGDVKGLNTGMTQQRTAGFRKWWFTIPAGKELTVAMLLNLFRMKNISICRKKNGQVAPKRNLETRCLAVRKKASSCRHLRETLL</sequence>
<proteinExistence type="predicted"/>
<dbReference type="CDD" id="cd02233">
    <property type="entry name" value="cupin_HNL-like"/>
    <property type="match status" value="1"/>
</dbReference>
<dbReference type="AlphaFoldDB" id="A0A1T4LBR8"/>
<dbReference type="Proteomes" id="UP000190449">
    <property type="component" value="Unassembled WGS sequence"/>
</dbReference>
<dbReference type="PANTHER" id="PTHR43698:SF1">
    <property type="entry name" value="BLL4564 PROTEIN"/>
    <property type="match status" value="1"/>
</dbReference>
<evidence type="ECO:0000313" key="2">
    <source>
        <dbReference type="EMBL" id="SJZ52272.1"/>
    </source>
</evidence>
<accession>A0A1T4LBR8</accession>
<protein>
    <recommendedName>
        <fullName evidence="4">Cupin domain protein</fullName>
    </recommendedName>
</protein>
<organism evidence="2 3">
    <name type="scientific">Fibrobacter intestinalis</name>
    <dbReference type="NCBI Taxonomy" id="28122"/>
    <lineage>
        <taxon>Bacteria</taxon>
        <taxon>Pseudomonadati</taxon>
        <taxon>Fibrobacterota</taxon>
        <taxon>Fibrobacteria</taxon>
        <taxon>Fibrobacterales</taxon>
        <taxon>Fibrobacteraceae</taxon>
        <taxon>Fibrobacter</taxon>
    </lineage>
</organism>
<dbReference type="PANTHER" id="PTHR43698">
    <property type="entry name" value="RIBD C-TERMINAL DOMAIN CONTAINING PROTEIN"/>
    <property type="match status" value="1"/>
</dbReference>
<dbReference type="Gene3D" id="2.60.120.10">
    <property type="entry name" value="Jelly Rolls"/>
    <property type="match status" value="1"/>
</dbReference>
<dbReference type="SUPFAM" id="SSF51182">
    <property type="entry name" value="RmlC-like cupins"/>
    <property type="match status" value="1"/>
</dbReference>
<name>A0A1T4LBR8_9BACT</name>
<dbReference type="InterPro" id="IPR047263">
    <property type="entry name" value="HNL-like_cupin"/>
</dbReference>